<dbReference type="Pfam" id="PF13401">
    <property type="entry name" value="AAA_22"/>
    <property type="match status" value="1"/>
</dbReference>
<proteinExistence type="predicted"/>
<dbReference type="InterPro" id="IPR049945">
    <property type="entry name" value="AAA_22"/>
</dbReference>
<dbReference type="InterPro" id="IPR027417">
    <property type="entry name" value="P-loop_NTPase"/>
</dbReference>
<gene>
    <name evidence="2" type="ORF">GCM10010911_39690</name>
</gene>
<dbReference type="EMBL" id="BMHP01000003">
    <property type="protein sequence ID" value="GGD77774.1"/>
    <property type="molecule type" value="Genomic_DNA"/>
</dbReference>
<reference evidence="2" key="2">
    <citation type="submission" date="2020-09" db="EMBL/GenBank/DDBJ databases">
        <authorList>
            <person name="Sun Q."/>
            <person name="Zhou Y."/>
        </authorList>
    </citation>
    <scope>NUCLEOTIDE SEQUENCE</scope>
    <source>
        <strain evidence="2">CGMCC 1.15178</strain>
    </source>
</reference>
<accession>A0A916Z6K5</accession>
<dbReference type="AlphaFoldDB" id="A0A916Z6K5"/>
<evidence type="ECO:0000313" key="3">
    <source>
        <dbReference type="Proteomes" id="UP000612456"/>
    </source>
</evidence>
<protein>
    <recommendedName>
        <fullName evidence="1">ORC1/DEAH AAA+ ATPase domain-containing protein</fullName>
    </recommendedName>
</protein>
<comment type="caution">
    <text evidence="2">The sequence shown here is derived from an EMBL/GenBank/DDBJ whole genome shotgun (WGS) entry which is preliminary data.</text>
</comment>
<evidence type="ECO:0000313" key="2">
    <source>
        <dbReference type="EMBL" id="GGD77774.1"/>
    </source>
</evidence>
<keyword evidence="3" id="KW-1185">Reference proteome</keyword>
<evidence type="ECO:0000259" key="1">
    <source>
        <dbReference type="Pfam" id="PF13401"/>
    </source>
</evidence>
<organism evidence="2 3">
    <name type="scientific">Paenibacillus nasutitermitis</name>
    <dbReference type="NCBI Taxonomy" id="1652958"/>
    <lineage>
        <taxon>Bacteria</taxon>
        <taxon>Bacillati</taxon>
        <taxon>Bacillota</taxon>
        <taxon>Bacilli</taxon>
        <taxon>Bacillales</taxon>
        <taxon>Paenibacillaceae</taxon>
        <taxon>Paenibacillus</taxon>
    </lineage>
</organism>
<feature type="domain" description="ORC1/DEAH AAA+ ATPase" evidence="1">
    <location>
        <begin position="17"/>
        <end position="85"/>
    </location>
</feature>
<name>A0A916Z6K5_9BACL</name>
<dbReference type="SUPFAM" id="SSF52540">
    <property type="entry name" value="P-loop containing nucleoside triphosphate hydrolases"/>
    <property type="match status" value="1"/>
</dbReference>
<dbReference type="Proteomes" id="UP000612456">
    <property type="component" value="Unassembled WGS sequence"/>
</dbReference>
<reference evidence="2" key="1">
    <citation type="journal article" date="2014" name="Int. J. Syst. Evol. Microbiol.">
        <title>Complete genome sequence of Corynebacterium casei LMG S-19264T (=DSM 44701T), isolated from a smear-ripened cheese.</title>
        <authorList>
            <consortium name="US DOE Joint Genome Institute (JGI-PGF)"/>
            <person name="Walter F."/>
            <person name="Albersmeier A."/>
            <person name="Kalinowski J."/>
            <person name="Ruckert C."/>
        </authorList>
    </citation>
    <scope>NUCLEOTIDE SEQUENCE</scope>
    <source>
        <strain evidence="2">CGMCC 1.15178</strain>
    </source>
</reference>
<dbReference type="GO" id="GO:0016887">
    <property type="term" value="F:ATP hydrolysis activity"/>
    <property type="evidence" value="ECO:0007669"/>
    <property type="project" value="InterPro"/>
</dbReference>
<dbReference type="Gene3D" id="3.40.50.300">
    <property type="entry name" value="P-loop containing nucleotide triphosphate hydrolases"/>
    <property type="match status" value="1"/>
</dbReference>
<sequence length="97" mass="11354">MSWKFFNSTYIEYAVQERQACMLTGEAGMGKTTMVRAFAKQLESSLTHYEYICDSALTPKLFYREVLERLGMNGASRRTVLKRQYQTCLLDLYEQDK</sequence>